<keyword evidence="3" id="KW-0378">Hydrolase</keyword>
<dbReference type="HOGENOM" id="CLU_017266_4_1_11"/>
<dbReference type="STRING" id="1224162.B840_06235"/>
<dbReference type="InterPro" id="IPR000994">
    <property type="entry name" value="Pept_M24"/>
</dbReference>
<evidence type="ECO:0000313" key="3">
    <source>
        <dbReference type="EMBL" id="AJK68853.1"/>
    </source>
</evidence>
<proteinExistence type="predicted"/>
<dbReference type="Gene3D" id="3.40.350.10">
    <property type="entry name" value="Creatinase/prolidase N-terminal domain"/>
    <property type="match status" value="1"/>
</dbReference>
<dbReference type="PANTHER" id="PTHR46112:SF3">
    <property type="entry name" value="AMINOPEPTIDASE YPDF"/>
    <property type="match status" value="1"/>
</dbReference>
<keyword evidence="3" id="KW-0645">Protease</keyword>
<dbReference type="InterPro" id="IPR000587">
    <property type="entry name" value="Creatinase_N"/>
</dbReference>
<dbReference type="Pfam" id="PF01321">
    <property type="entry name" value="Creatinase_N"/>
    <property type="match status" value="1"/>
</dbReference>
<accession>A0A0B6TLR9</accession>
<dbReference type="SUPFAM" id="SSF53092">
    <property type="entry name" value="Creatinase/prolidase N-terminal domain"/>
    <property type="match status" value="1"/>
</dbReference>
<dbReference type="KEGG" id="cmq:B840_06235"/>
<dbReference type="InterPro" id="IPR036005">
    <property type="entry name" value="Creatinase/aminopeptidase-like"/>
</dbReference>
<dbReference type="EC" id="3.4.13.-" evidence="3"/>
<evidence type="ECO:0000259" key="1">
    <source>
        <dbReference type="Pfam" id="PF00557"/>
    </source>
</evidence>
<name>A0A0B6TLR9_9CORY</name>
<dbReference type="RefSeq" id="WP_042622564.1">
    <property type="nucleotide sequence ID" value="NZ_CP007790.1"/>
</dbReference>
<dbReference type="EMBL" id="CP007790">
    <property type="protein sequence ID" value="AJK68853.1"/>
    <property type="molecule type" value="Genomic_DNA"/>
</dbReference>
<protein>
    <submittedName>
        <fullName evidence="3">Putative dipeptidase PepE</fullName>
        <ecNumber evidence="3">3.4.13.-</ecNumber>
    </submittedName>
</protein>
<dbReference type="InterPro" id="IPR029149">
    <property type="entry name" value="Creatin/AminoP/Spt16_N"/>
</dbReference>
<reference evidence="3 4" key="1">
    <citation type="submission" date="2014-05" db="EMBL/GenBank/DDBJ databases">
        <title>Complete genome sequence of Corynebacterium marinum DSM 44953.</title>
        <authorList>
            <person name="Schaffert L."/>
            <person name="Albersmeier A."/>
            <person name="Kalinowski J."/>
            <person name="Ruckert C."/>
        </authorList>
    </citation>
    <scope>NUCLEOTIDE SEQUENCE [LARGE SCALE GENOMIC DNA]</scope>
    <source>
        <strain evidence="3 4">DSM 44953</strain>
    </source>
</reference>
<keyword evidence="3" id="KW-0224">Dipeptidase</keyword>
<organism evidence="3 4">
    <name type="scientific">Corynebacterium marinum DSM 44953</name>
    <dbReference type="NCBI Taxonomy" id="1224162"/>
    <lineage>
        <taxon>Bacteria</taxon>
        <taxon>Bacillati</taxon>
        <taxon>Actinomycetota</taxon>
        <taxon>Actinomycetes</taxon>
        <taxon>Mycobacteriales</taxon>
        <taxon>Corynebacteriaceae</taxon>
        <taxon>Corynebacterium</taxon>
    </lineage>
</organism>
<dbReference type="PANTHER" id="PTHR46112">
    <property type="entry name" value="AMINOPEPTIDASE"/>
    <property type="match status" value="1"/>
</dbReference>
<dbReference type="OrthoDB" id="9806388at2"/>
<dbReference type="SUPFAM" id="SSF55920">
    <property type="entry name" value="Creatinase/aminopeptidase"/>
    <property type="match status" value="1"/>
</dbReference>
<dbReference type="GO" id="GO:0016805">
    <property type="term" value="F:dipeptidase activity"/>
    <property type="evidence" value="ECO:0007669"/>
    <property type="project" value="UniProtKB-KW"/>
</dbReference>
<dbReference type="AlphaFoldDB" id="A0A0B6TLR9"/>
<dbReference type="Gene3D" id="3.90.230.10">
    <property type="entry name" value="Creatinase/methionine aminopeptidase superfamily"/>
    <property type="match status" value="1"/>
</dbReference>
<gene>
    <name evidence="3" type="primary">pepE</name>
    <name evidence="3" type="ORF">B840_06235</name>
</gene>
<dbReference type="InterPro" id="IPR050659">
    <property type="entry name" value="Peptidase_M24B"/>
</dbReference>
<sequence>MAELFDSTVYARRLEEAARLCRVRGLAGLIIGTGPELAYLTGSWLSSHERFTAVVVPADGRPVLLVPVTDVGDVAHSAVPELDVQVRGWTDGQDPHALAVAALGETGAVALGSSLTTLHVLDLQRKLVGRETVAAATTLKELFMRKDLAEVEQLHLAAAAIDRVHERVPGLLRAGRTEAQVAADLHALILKEHDQVDFVIVGSGPNGANPHHSHSGRVLGTGDIVVVDLGGTRGPGYHSDSTRTYVVGGLEHAAPDAVAAYGVLHRAHAAAVAQARPGVTAESVDRAARDVITQAGYGEYFIHRTGHGIGLSTHEEPYIMAGNGLVLEPGMCFSIEPGIYLPGHWGMRLEDIAVVTDNGVELLTRHQRDLR</sequence>
<evidence type="ECO:0000313" key="4">
    <source>
        <dbReference type="Proteomes" id="UP000031928"/>
    </source>
</evidence>
<feature type="domain" description="Peptidase M24" evidence="1">
    <location>
        <begin position="153"/>
        <end position="357"/>
    </location>
</feature>
<evidence type="ECO:0000259" key="2">
    <source>
        <dbReference type="Pfam" id="PF01321"/>
    </source>
</evidence>
<feature type="domain" description="Creatinase N-terminal" evidence="2">
    <location>
        <begin position="13"/>
        <end position="139"/>
    </location>
</feature>
<dbReference type="Pfam" id="PF00557">
    <property type="entry name" value="Peptidase_M24"/>
    <property type="match status" value="1"/>
</dbReference>
<keyword evidence="4" id="KW-1185">Reference proteome</keyword>
<dbReference type="Proteomes" id="UP000031928">
    <property type="component" value="Chromosome"/>
</dbReference>